<dbReference type="EMBL" id="JANPWB010000006">
    <property type="protein sequence ID" value="KAJ1182648.1"/>
    <property type="molecule type" value="Genomic_DNA"/>
</dbReference>
<dbReference type="AlphaFoldDB" id="A0AAV7U4E6"/>
<reference evidence="1" key="1">
    <citation type="journal article" date="2022" name="bioRxiv">
        <title>Sequencing and chromosome-scale assembly of the giantPleurodeles waltlgenome.</title>
        <authorList>
            <person name="Brown T."/>
            <person name="Elewa A."/>
            <person name="Iarovenko S."/>
            <person name="Subramanian E."/>
            <person name="Araus A.J."/>
            <person name="Petzold A."/>
            <person name="Susuki M."/>
            <person name="Suzuki K.-i.T."/>
            <person name="Hayashi T."/>
            <person name="Toyoda A."/>
            <person name="Oliveira C."/>
            <person name="Osipova E."/>
            <person name="Leigh N.D."/>
            <person name="Simon A."/>
            <person name="Yun M.H."/>
        </authorList>
    </citation>
    <scope>NUCLEOTIDE SEQUENCE</scope>
    <source>
        <strain evidence="1">20211129_DDA</strain>
        <tissue evidence="1">Liver</tissue>
    </source>
</reference>
<protein>
    <submittedName>
        <fullName evidence="1">Uncharacterized protein</fullName>
    </submittedName>
</protein>
<comment type="caution">
    <text evidence="1">The sequence shown here is derived from an EMBL/GenBank/DDBJ whole genome shotgun (WGS) entry which is preliminary data.</text>
</comment>
<dbReference type="Proteomes" id="UP001066276">
    <property type="component" value="Chromosome 3_2"/>
</dbReference>
<keyword evidence="2" id="KW-1185">Reference proteome</keyword>
<organism evidence="1 2">
    <name type="scientific">Pleurodeles waltl</name>
    <name type="common">Iberian ribbed newt</name>
    <dbReference type="NCBI Taxonomy" id="8319"/>
    <lineage>
        <taxon>Eukaryota</taxon>
        <taxon>Metazoa</taxon>
        <taxon>Chordata</taxon>
        <taxon>Craniata</taxon>
        <taxon>Vertebrata</taxon>
        <taxon>Euteleostomi</taxon>
        <taxon>Amphibia</taxon>
        <taxon>Batrachia</taxon>
        <taxon>Caudata</taxon>
        <taxon>Salamandroidea</taxon>
        <taxon>Salamandridae</taxon>
        <taxon>Pleurodelinae</taxon>
        <taxon>Pleurodeles</taxon>
    </lineage>
</organism>
<evidence type="ECO:0000313" key="1">
    <source>
        <dbReference type="EMBL" id="KAJ1182648.1"/>
    </source>
</evidence>
<evidence type="ECO:0000313" key="2">
    <source>
        <dbReference type="Proteomes" id="UP001066276"/>
    </source>
</evidence>
<proteinExistence type="predicted"/>
<accession>A0AAV7U4E6</accession>
<gene>
    <name evidence="1" type="ORF">NDU88_007832</name>
</gene>
<sequence>MRARSSSKELPHTVLVLSRKRTAAMIKDVVPQYMKAAMIKDVVLQYMKAAMMKDCGTKIDESSHGEILWYYST</sequence>
<name>A0AAV7U4E6_PLEWA</name>